<dbReference type="Proteomes" id="UP001527099">
    <property type="component" value="Unassembled WGS sequence"/>
</dbReference>
<dbReference type="EMBL" id="JAMDMX010000038">
    <property type="protein sequence ID" value="MCY9693649.1"/>
    <property type="molecule type" value="Genomic_DNA"/>
</dbReference>
<reference evidence="1 2" key="1">
    <citation type="submission" date="2022-05" db="EMBL/GenBank/DDBJ databases">
        <title>Genome Sequencing of Bee-Associated Microbes.</title>
        <authorList>
            <person name="Dunlap C."/>
        </authorList>
    </citation>
    <scope>NUCLEOTIDE SEQUENCE [LARGE SCALE GENOMIC DNA]</scope>
    <source>
        <strain evidence="1 2">NRRL B-14421</strain>
    </source>
</reference>
<sequence length="51" mass="5459">MGTNHLNMLAVDFGASSGRTILGRWSGSTLTVEDIHRFSNDPVELGGGDRL</sequence>
<proteinExistence type="predicted"/>
<comment type="caution">
    <text evidence="1">The sequence shown here is derived from an EMBL/GenBank/DDBJ whole genome shotgun (WGS) entry which is preliminary data.</text>
</comment>
<keyword evidence="2" id="KW-1185">Reference proteome</keyword>
<organism evidence="1 2">
    <name type="scientific">Paenibacillus alginolyticus</name>
    <dbReference type="NCBI Taxonomy" id="59839"/>
    <lineage>
        <taxon>Bacteria</taxon>
        <taxon>Bacillati</taxon>
        <taxon>Bacillota</taxon>
        <taxon>Bacilli</taxon>
        <taxon>Bacillales</taxon>
        <taxon>Paenibacillaceae</taxon>
        <taxon>Paenibacillus</taxon>
    </lineage>
</organism>
<accession>A0ABT4GBW5</accession>
<evidence type="ECO:0000313" key="2">
    <source>
        <dbReference type="Proteomes" id="UP001527099"/>
    </source>
</evidence>
<gene>
    <name evidence="1" type="ORF">M5X19_12180</name>
</gene>
<evidence type="ECO:0000313" key="1">
    <source>
        <dbReference type="EMBL" id="MCY9693649.1"/>
    </source>
</evidence>
<name>A0ABT4GBW5_9BACL</name>
<dbReference type="RefSeq" id="WP_154669532.1">
    <property type="nucleotide sequence ID" value="NZ_JAMDMW010000133.1"/>
</dbReference>
<protein>
    <recommendedName>
        <fullName evidence="3">Rhamnulokinase</fullName>
    </recommendedName>
</protein>
<evidence type="ECO:0008006" key="3">
    <source>
        <dbReference type="Google" id="ProtNLM"/>
    </source>
</evidence>